<protein>
    <submittedName>
        <fullName evidence="1">Uncharacterized protein</fullName>
    </submittedName>
</protein>
<dbReference type="Proteomes" id="UP000708208">
    <property type="component" value="Unassembled WGS sequence"/>
</dbReference>
<dbReference type="AlphaFoldDB" id="A0A8J2KIM6"/>
<sequence length="109" mass="12824">MKLYILVFTVPEEVQCTKDGSVTESSHQIIVLADEVADYWEKKNRFTKNVNFLKKNYKGFFRWQLFHRSTGLLLTPNLRAPKVIKNVRNADKCHYPRHTLQSSFIKHGN</sequence>
<evidence type="ECO:0000313" key="2">
    <source>
        <dbReference type="Proteomes" id="UP000708208"/>
    </source>
</evidence>
<organism evidence="1 2">
    <name type="scientific">Allacma fusca</name>
    <dbReference type="NCBI Taxonomy" id="39272"/>
    <lineage>
        <taxon>Eukaryota</taxon>
        <taxon>Metazoa</taxon>
        <taxon>Ecdysozoa</taxon>
        <taxon>Arthropoda</taxon>
        <taxon>Hexapoda</taxon>
        <taxon>Collembola</taxon>
        <taxon>Symphypleona</taxon>
        <taxon>Sminthuridae</taxon>
        <taxon>Allacma</taxon>
    </lineage>
</organism>
<keyword evidence="2" id="KW-1185">Reference proteome</keyword>
<proteinExistence type="predicted"/>
<reference evidence="1" key="1">
    <citation type="submission" date="2021-06" db="EMBL/GenBank/DDBJ databases">
        <authorList>
            <person name="Hodson N. C."/>
            <person name="Mongue J. A."/>
            <person name="Jaron S. K."/>
        </authorList>
    </citation>
    <scope>NUCLEOTIDE SEQUENCE</scope>
</reference>
<evidence type="ECO:0000313" key="1">
    <source>
        <dbReference type="EMBL" id="CAG7785657.1"/>
    </source>
</evidence>
<dbReference type="EMBL" id="CAJVCH010300593">
    <property type="protein sequence ID" value="CAG7785657.1"/>
    <property type="molecule type" value="Genomic_DNA"/>
</dbReference>
<accession>A0A8J2KIM6</accession>
<comment type="caution">
    <text evidence="1">The sequence shown here is derived from an EMBL/GenBank/DDBJ whole genome shotgun (WGS) entry which is preliminary data.</text>
</comment>
<gene>
    <name evidence="1" type="ORF">AFUS01_LOCUS24268</name>
</gene>
<name>A0A8J2KIM6_9HEXA</name>